<comment type="caution">
    <text evidence="1">The sequence shown here is derived from an EMBL/GenBank/DDBJ whole genome shotgun (WGS) entry which is preliminary data.</text>
</comment>
<sequence length="342" mass="38290">MNNSVLPESAIEIATAHIHQILGSCFSYQPTHQAVVVFDLRCELSIALTEAYRRNLPNALFLDFDQHNPEQVMTCLNTLRPADLVVLIQSTNFRMDAYRVRVELFKRELKVIEHPHLARMVGTEASIYIDSLAYDADYYRGTGRGLQELINDASNGVVDSGGVQLFFDGPFESAKVNIGDYSGMKNWGGQFPIGEVFTEAKELESVHGKVKIFVFGDTSFSVNKPEHPITLVIERGQVIGVEDSTPAFDEVIAKIRTDEQVVWVRELGFGLNRSFNRERTVSDIGTYERICGIHLSLGAKHGIYAKPNFKRGDGKYHVDVFAITESVLLGGREVYRDGAWVI</sequence>
<dbReference type="AlphaFoldDB" id="A0A941E1X0"/>
<proteinExistence type="predicted"/>
<evidence type="ECO:0000313" key="2">
    <source>
        <dbReference type="Proteomes" id="UP000678545"/>
    </source>
</evidence>
<evidence type="ECO:0000313" key="1">
    <source>
        <dbReference type="EMBL" id="MBR7801774.1"/>
    </source>
</evidence>
<dbReference type="EMBL" id="JAGSPJ010000008">
    <property type="protein sequence ID" value="MBR7801774.1"/>
    <property type="molecule type" value="Genomic_DNA"/>
</dbReference>
<dbReference type="Proteomes" id="UP000678545">
    <property type="component" value="Unassembled WGS sequence"/>
</dbReference>
<protein>
    <submittedName>
        <fullName evidence="1">Uncharacterized protein</fullName>
    </submittedName>
</protein>
<gene>
    <name evidence="1" type="ORF">KDM90_17310</name>
</gene>
<dbReference type="RefSeq" id="WP_212676872.1">
    <property type="nucleotide sequence ID" value="NZ_JAGSPJ010000008.1"/>
</dbReference>
<reference evidence="1" key="1">
    <citation type="submission" date="2021-04" db="EMBL/GenBank/DDBJ databases">
        <title>novel species isolated from subtropical streams in China.</title>
        <authorList>
            <person name="Lu H."/>
        </authorList>
    </citation>
    <scope>NUCLEOTIDE SEQUENCE</scope>
    <source>
        <strain evidence="1">FT137W</strain>
    </source>
</reference>
<organism evidence="1 2">
    <name type="scientific">Undibacterium fentianense</name>
    <dbReference type="NCBI Taxonomy" id="2828728"/>
    <lineage>
        <taxon>Bacteria</taxon>
        <taxon>Pseudomonadati</taxon>
        <taxon>Pseudomonadota</taxon>
        <taxon>Betaproteobacteria</taxon>
        <taxon>Burkholderiales</taxon>
        <taxon>Oxalobacteraceae</taxon>
        <taxon>Undibacterium</taxon>
    </lineage>
</organism>
<accession>A0A941E1X0</accession>
<keyword evidence="2" id="KW-1185">Reference proteome</keyword>
<name>A0A941E1X0_9BURK</name>